<dbReference type="InterPro" id="IPR000390">
    <property type="entry name" value="Small_drug/metabolite_transptr"/>
</dbReference>
<dbReference type="EMBL" id="JACJPW010000039">
    <property type="protein sequence ID" value="MBD2182606.1"/>
    <property type="molecule type" value="Genomic_DNA"/>
</dbReference>
<evidence type="ECO:0000313" key="7">
    <source>
        <dbReference type="EMBL" id="MBD2182606.1"/>
    </source>
</evidence>
<dbReference type="InterPro" id="IPR018908">
    <property type="entry name" value="TMEM234"/>
</dbReference>
<keyword evidence="2" id="KW-1003">Cell membrane</keyword>
<evidence type="ECO:0000256" key="4">
    <source>
        <dbReference type="ARBA" id="ARBA00022989"/>
    </source>
</evidence>
<feature type="transmembrane region" description="Helical" evidence="6">
    <location>
        <begin position="102"/>
        <end position="120"/>
    </location>
</feature>
<evidence type="ECO:0000256" key="1">
    <source>
        <dbReference type="ARBA" id="ARBA00004651"/>
    </source>
</evidence>
<accession>A0A926VER0</accession>
<comment type="subcellular location">
    <subcellularLocation>
        <location evidence="1">Cell membrane</location>
        <topology evidence="1">Multi-pass membrane protein</topology>
    </subcellularLocation>
</comment>
<evidence type="ECO:0000256" key="3">
    <source>
        <dbReference type="ARBA" id="ARBA00022692"/>
    </source>
</evidence>
<evidence type="ECO:0000256" key="5">
    <source>
        <dbReference type="ARBA" id="ARBA00023136"/>
    </source>
</evidence>
<dbReference type="Proteomes" id="UP000641646">
    <property type="component" value="Unassembled WGS sequence"/>
</dbReference>
<dbReference type="PANTHER" id="PTHR30561:SF9">
    <property type="entry name" value="4-AMINO-4-DEOXY-L-ARABINOSE-PHOSPHOUNDECAPRENOL FLIPPASE SUBUNIT ARNF-RELATED"/>
    <property type="match status" value="1"/>
</dbReference>
<reference evidence="7" key="1">
    <citation type="journal article" date="2015" name="ISME J.">
        <title>Draft Genome Sequence of Streptomyces incarnatus NRRL8089, which Produces the Nucleoside Antibiotic Sinefungin.</title>
        <authorList>
            <person name="Oshima K."/>
            <person name="Hattori M."/>
            <person name="Shimizu H."/>
            <person name="Fukuda K."/>
            <person name="Nemoto M."/>
            <person name="Inagaki K."/>
            <person name="Tamura T."/>
        </authorList>
    </citation>
    <scope>NUCLEOTIDE SEQUENCE</scope>
    <source>
        <strain evidence="7">FACHB-1375</strain>
    </source>
</reference>
<protein>
    <submittedName>
        <fullName evidence="7">EamA family transporter</fullName>
    </submittedName>
</protein>
<evidence type="ECO:0000313" key="8">
    <source>
        <dbReference type="Proteomes" id="UP000641646"/>
    </source>
</evidence>
<dbReference type="SUPFAM" id="SSF103481">
    <property type="entry name" value="Multidrug resistance efflux transporter EmrE"/>
    <property type="match status" value="1"/>
</dbReference>
<feature type="transmembrane region" description="Helical" evidence="6">
    <location>
        <begin position="76"/>
        <end position="96"/>
    </location>
</feature>
<evidence type="ECO:0000256" key="2">
    <source>
        <dbReference type="ARBA" id="ARBA00022475"/>
    </source>
</evidence>
<proteinExistence type="predicted"/>
<keyword evidence="4 6" id="KW-1133">Transmembrane helix</keyword>
<dbReference type="InterPro" id="IPR037185">
    <property type="entry name" value="EmrE-like"/>
</dbReference>
<keyword evidence="8" id="KW-1185">Reference proteome</keyword>
<name>A0A926VER0_9CYAN</name>
<dbReference type="Pfam" id="PF10639">
    <property type="entry name" value="TMEM234"/>
    <property type="match status" value="1"/>
</dbReference>
<comment type="caution">
    <text evidence="7">The sequence shown here is derived from an EMBL/GenBank/DDBJ whole genome shotgun (WGS) entry which is preliminary data.</text>
</comment>
<gene>
    <name evidence="7" type="ORF">H6G03_16120</name>
</gene>
<keyword evidence="3 6" id="KW-0812">Transmembrane</keyword>
<feature type="transmembrane region" description="Helical" evidence="6">
    <location>
        <begin position="51"/>
        <end position="69"/>
    </location>
</feature>
<organism evidence="7 8">
    <name type="scientific">Aerosakkonema funiforme FACHB-1375</name>
    <dbReference type="NCBI Taxonomy" id="2949571"/>
    <lineage>
        <taxon>Bacteria</taxon>
        <taxon>Bacillati</taxon>
        <taxon>Cyanobacteriota</taxon>
        <taxon>Cyanophyceae</taxon>
        <taxon>Oscillatoriophycideae</taxon>
        <taxon>Aerosakkonematales</taxon>
        <taxon>Aerosakkonemataceae</taxon>
        <taxon>Aerosakkonema</taxon>
    </lineage>
</organism>
<keyword evidence="5 6" id="KW-0472">Membrane</keyword>
<evidence type="ECO:0000256" key="6">
    <source>
        <dbReference type="SAM" id="Phobius"/>
    </source>
</evidence>
<dbReference type="PANTHER" id="PTHR30561">
    <property type="entry name" value="SMR FAMILY PROTON-DEPENDENT DRUG EFFLUX TRANSPORTER SUGE"/>
    <property type="match status" value="1"/>
</dbReference>
<dbReference type="GO" id="GO:0005886">
    <property type="term" value="C:plasma membrane"/>
    <property type="evidence" value="ECO:0007669"/>
    <property type="project" value="UniProtKB-SubCell"/>
</dbReference>
<reference evidence="7" key="2">
    <citation type="submission" date="2020-08" db="EMBL/GenBank/DDBJ databases">
        <authorList>
            <person name="Chen M."/>
            <person name="Teng W."/>
            <person name="Zhao L."/>
            <person name="Hu C."/>
            <person name="Zhou Y."/>
            <person name="Han B."/>
            <person name="Song L."/>
            <person name="Shu W."/>
        </authorList>
    </citation>
    <scope>NUCLEOTIDE SEQUENCE</scope>
    <source>
        <strain evidence="7">FACHB-1375</strain>
    </source>
</reference>
<dbReference type="Gene3D" id="1.10.3730.20">
    <property type="match status" value="1"/>
</dbReference>
<dbReference type="GO" id="GO:0022857">
    <property type="term" value="F:transmembrane transporter activity"/>
    <property type="evidence" value="ECO:0007669"/>
    <property type="project" value="InterPro"/>
</dbReference>
<dbReference type="AlphaFoldDB" id="A0A926VER0"/>
<sequence>MNWQEVCLLLATVLFGATGQFFLKTGALKLGKVNSTNFVRHILQIITVPELIYGLICYGLGTLGYIFLLTRIELSIVGPSVALSYVFSVLLGRFFFREPVPLSRLIGLGLIVSGVILVVWRK</sequence>